<feature type="chain" id="PRO_5047222356" description="Secreted protein" evidence="1">
    <location>
        <begin position="32"/>
        <end position="146"/>
    </location>
</feature>
<comment type="caution">
    <text evidence="2">The sequence shown here is derived from an EMBL/GenBank/DDBJ whole genome shotgun (WGS) entry which is preliminary data.</text>
</comment>
<dbReference type="EMBL" id="JBEPFB010000001">
    <property type="protein sequence ID" value="MER7371513.1"/>
    <property type="molecule type" value="Genomic_DNA"/>
</dbReference>
<dbReference type="Proteomes" id="UP001486207">
    <property type="component" value="Unassembled WGS sequence"/>
</dbReference>
<gene>
    <name evidence="2" type="ORF">ABT384_02465</name>
</gene>
<name>A0ABV1XIT3_9ACTN</name>
<evidence type="ECO:0000256" key="1">
    <source>
        <dbReference type="SAM" id="SignalP"/>
    </source>
</evidence>
<keyword evidence="3" id="KW-1185">Reference proteome</keyword>
<reference evidence="2 3" key="1">
    <citation type="submission" date="2024-06" db="EMBL/GenBank/DDBJ databases">
        <title>The Natural Products Discovery Center: Release of the First 8490 Sequenced Strains for Exploring Actinobacteria Biosynthetic Diversity.</title>
        <authorList>
            <person name="Kalkreuter E."/>
            <person name="Kautsar S.A."/>
            <person name="Yang D."/>
            <person name="Bader C.D."/>
            <person name="Teijaro C.N."/>
            <person name="Fluegel L."/>
            <person name="Davis C.M."/>
            <person name="Simpson J.R."/>
            <person name="Lauterbach L."/>
            <person name="Steele A.D."/>
            <person name="Gui C."/>
            <person name="Meng S."/>
            <person name="Li G."/>
            <person name="Viehrig K."/>
            <person name="Ye F."/>
            <person name="Su P."/>
            <person name="Kiefer A.F."/>
            <person name="Nichols A."/>
            <person name="Cepeda A.J."/>
            <person name="Yan W."/>
            <person name="Fan B."/>
            <person name="Jiang Y."/>
            <person name="Adhikari A."/>
            <person name="Zheng C.-J."/>
            <person name="Schuster L."/>
            <person name="Cowan T.M."/>
            <person name="Smanski M.J."/>
            <person name="Chevrette M.G."/>
            <person name="De Carvalho L.P.S."/>
            <person name="Shen B."/>
        </authorList>
    </citation>
    <scope>NUCLEOTIDE SEQUENCE [LARGE SCALE GENOMIC DNA]</scope>
    <source>
        <strain evidence="2 3">NPDC000155</strain>
    </source>
</reference>
<feature type="signal peptide" evidence="1">
    <location>
        <begin position="1"/>
        <end position="31"/>
    </location>
</feature>
<protein>
    <recommendedName>
        <fullName evidence="4">Secreted protein</fullName>
    </recommendedName>
</protein>
<evidence type="ECO:0008006" key="4">
    <source>
        <dbReference type="Google" id="ProtNLM"/>
    </source>
</evidence>
<proteinExistence type="predicted"/>
<evidence type="ECO:0000313" key="3">
    <source>
        <dbReference type="Proteomes" id="UP001486207"/>
    </source>
</evidence>
<keyword evidence="1" id="KW-0732">Signal</keyword>
<sequence length="146" mass="15427">MHAILRKACTAVGTVGLATALTLASGGSAQADEGVWHNFTLEVEGRAKFTGKYKFNPSSTGHGGFVVQGSVCDLKADGDGVYGQGQVEGYGWSSKRGDANGSASGCGSENREIYDPQAIYVDRGRYQICVDDLGSDTCATQSWKYR</sequence>
<dbReference type="RefSeq" id="WP_190068757.1">
    <property type="nucleotide sequence ID" value="NZ_BNBM01000002.1"/>
</dbReference>
<evidence type="ECO:0000313" key="2">
    <source>
        <dbReference type="EMBL" id="MER7371513.1"/>
    </source>
</evidence>
<organism evidence="2 3">
    <name type="scientific">Streptomyces lanatus</name>
    <dbReference type="NCBI Taxonomy" id="66900"/>
    <lineage>
        <taxon>Bacteria</taxon>
        <taxon>Bacillati</taxon>
        <taxon>Actinomycetota</taxon>
        <taxon>Actinomycetes</taxon>
        <taxon>Kitasatosporales</taxon>
        <taxon>Streptomycetaceae</taxon>
        <taxon>Streptomyces</taxon>
    </lineage>
</organism>
<accession>A0ABV1XIT3</accession>